<evidence type="ECO:0000256" key="4">
    <source>
        <dbReference type="ARBA" id="ARBA00022692"/>
    </source>
</evidence>
<dbReference type="Pfam" id="PF08660">
    <property type="entry name" value="Alg14"/>
    <property type="match status" value="1"/>
</dbReference>
<dbReference type="Gene3D" id="3.40.50.2000">
    <property type="entry name" value="Glycogen Phosphorylase B"/>
    <property type="match status" value="1"/>
</dbReference>
<evidence type="ECO:0000313" key="10">
    <source>
        <dbReference type="Proteomes" id="UP001190700"/>
    </source>
</evidence>
<dbReference type="Proteomes" id="UP001190700">
    <property type="component" value="Unassembled WGS sequence"/>
</dbReference>
<keyword evidence="4 8" id="KW-0812">Transmembrane</keyword>
<reference evidence="9 10" key="1">
    <citation type="journal article" date="2015" name="Genome Biol. Evol.">
        <title>Comparative Genomics of a Bacterivorous Green Alga Reveals Evolutionary Causalities and Consequences of Phago-Mixotrophic Mode of Nutrition.</title>
        <authorList>
            <person name="Burns J.A."/>
            <person name="Paasch A."/>
            <person name="Narechania A."/>
            <person name="Kim E."/>
        </authorList>
    </citation>
    <scope>NUCLEOTIDE SEQUENCE [LARGE SCALE GENOMIC DNA]</scope>
    <source>
        <strain evidence="9 10">PLY_AMNH</strain>
    </source>
</reference>
<accession>A0AAE0L5E8</accession>
<evidence type="ECO:0000256" key="3">
    <source>
        <dbReference type="ARBA" id="ARBA00017467"/>
    </source>
</evidence>
<evidence type="ECO:0000256" key="8">
    <source>
        <dbReference type="SAM" id="Phobius"/>
    </source>
</evidence>
<organism evidence="9 10">
    <name type="scientific">Cymbomonas tetramitiformis</name>
    <dbReference type="NCBI Taxonomy" id="36881"/>
    <lineage>
        <taxon>Eukaryota</taxon>
        <taxon>Viridiplantae</taxon>
        <taxon>Chlorophyta</taxon>
        <taxon>Pyramimonadophyceae</taxon>
        <taxon>Pyramimonadales</taxon>
        <taxon>Pyramimonadaceae</taxon>
        <taxon>Cymbomonas</taxon>
    </lineage>
</organism>
<dbReference type="PANTHER" id="PTHR12154:SF4">
    <property type="entry name" value="UDP-N-ACETYLGLUCOSAMINE TRANSFERASE SUBUNIT ALG14 HOMOLOG"/>
    <property type="match status" value="1"/>
</dbReference>
<proteinExistence type="inferred from homology"/>
<gene>
    <name evidence="9" type="ORF">CYMTET_19312</name>
</gene>
<evidence type="ECO:0000256" key="1">
    <source>
        <dbReference type="ARBA" id="ARBA00004389"/>
    </source>
</evidence>
<keyword evidence="5" id="KW-0256">Endoplasmic reticulum</keyword>
<keyword evidence="6 8" id="KW-1133">Transmembrane helix</keyword>
<evidence type="ECO:0000256" key="5">
    <source>
        <dbReference type="ARBA" id="ARBA00022824"/>
    </source>
</evidence>
<comment type="similarity">
    <text evidence="2">Belongs to the ALG14 family.</text>
</comment>
<feature type="transmembrane region" description="Helical" evidence="8">
    <location>
        <begin position="6"/>
        <end position="27"/>
    </location>
</feature>
<feature type="non-terminal residue" evidence="9">
    <location>
        <position position="141"/>
    </location>
</feature>
<dbReference type="InterPro" id="IPR013969">
    <property type="entry name" value="Oligosacch_biosynth_Alg14"/>
</dbReference>
<dbReference type="PANTHER" id="PTHR12154">
    <property type="entry name" value="GLYCOSYL TRANSFERASE-RELATED"/>
    <property type="match status" value="1"/>
</dbReference>
<dbReference type="GO" id="GO:0004577">
    <property type="term" value="F:N-acetylglucosaminyldiphosphodolichol N-acetylglucosaminyltransferase activity"/>
    <property type="evidence" value="ECO:0007669"/>
    <property type="project" value="TreeGrafter"/>
</dbReference>
<evidence type="ECO:0000256" key="6">
    <source>
        <dbReference type="ARBA" id="ARBA00022989"/>
    </source>
</evidence>
<dbReference type="GO" id="GO:0006488">
    <property type="term" value="P:dolichol-linked oligosaccharide biosynthetic process"/>
    <property type="evidence" value="ECO:0007669"/>
    <property type="project" value="InterPro"/>
</dbReference>
<keyword evidence="7 8" id="KW-0472">Membrane</keyword>
<protein>
    <recommendedName>
        <fullName evidence="3">UDP-N-acetylglucosamine transferase subunit ALG14</fullName>
    </recommendedName>
</protein>
<dbReference type="GO" id="GO:0043541">
    <property type="term" value="C:UDP-N-acetylglucosamine transferase complex"/>
    <property type="evidence" value="ECO:0007669"/>
    <property type="project" value="TreeGrafter"/>
</dbReference>
<evidence type="ECO:0000313" key="9">
    <source>
        <dbReference type="EMBL" id="KAK3272390.1"/>
    </source>
</evidence>
<name>A0AAE0L5E8_9CHLO</name>
<comment type="subcellular location">
    <subcellularLocation>
        <location evidence="1">Endoplasmic reticulum membrane</location>
        <topology evidence="1">Single-pass membrane protein</topology>
    </subcellularLocation>
</comment>
<comment type="caution">
    <text evidence="9">The sequence shown here is derived from an EMBL/GenBank/DDBJ whole genome shotgun (WGS) entry which is preliminary data.</text>
</comment>
<evidence type="ECO:0000256" key="7">
    <source>
        <dbReference type="ARBA" id="ARBA00023136"/>
    </source>
</evidence>
<evidence type="ECO:0000256" key="2">
    <source>
        <dbReference type="ARBA" id="ARBA00009731"/>
    </source>
</evidence>
<sequence length="141" mass="15756">MVDRLLYAVYAVTLIVLLVSRILFLIFREQPQIWDIKSKRRLKTLIVLGSGGHTAEMMSLVRALPCDVYAPRCYVVAKTDGLSADKALRAEEESGSKLKEYDIVKIPRSREVGQSWTSSVGTTLRAFLSCILLVAGKRPDL</sequence>
<keyword evidence="10" id="KW-1185">Reference proteome</keyword>
<dbReference type="EMBL" id="LGRX02008995">
    <property type="protein sequence ID" value="KAK3272390.1"/>
    <property type="molecule type" value="Genomic_DNA"/>
</dbReference>
<dbReference type="AlphaFoldDB" id="A0AAE0L5E8"/>